<dbReference type="PANTHER" id="PTHR35333:SF3">
    <property type="entry name" value="BETA-LACTAMASE-TYPE TRANSPEPTIDASE FOLD CONTAINING PROTEIN"/>
    <property type="match status" value="1"/>
</dbReference>
<dbReference type="GO" id="GO:0046677">
    <property type="term" value="P:response to antibiotic"/>
    <property type="evidence" value="ECO:0007669"/>
    <property type="project" value="InterPro"/>
</dbReference>
<comment type="caution">
    <text evidence="6">The sequence shown here is derived from an EMBL/GenBank/DDBJ whole genome shotgun (WGS) entry which is preliminary data.</text>
</comment>
<feature type="signal peptide" evidence="4">
    <location>
        <begin position="1"/>
        <end position="19"/>
    </location>
</feature>
<sequence length="296" mass="33500">MKKILFLASVCMLPLQLTAQSTENLRKEIIRIINAKNATAGISIKNIENKDTLSINGQMSMPMMSVFKFHIALAVLDQVDKGKLKLHQKFLIKKEELLPDTWSPIRDEFPDGNIHLTLDQLLRYTVSHSDNNGCDILLRMMGGPQTVQKFINKQGIKDITIKLDEEEMAKAWENLYVNVTTPEATTLLLEKFYKGKVLKKNTTDYLYRIMVQTSRGLTWMKAGLPSGTELAHRTGISGNNQDNLRAAMNDVGIFKLPNGQHIILSVYLKNITEERADTEKIIADIAHAAYTHYNAR</sequence>
<proteinExistence type="inferred from homology"/>
<feature type="chain" id="PRO_5005851869" description="beta-lactamase" evidence="4">
    <location>
        <begin position="20"/>
        <end position="296"/>
    </location>
</feature>
<organism evidence="6 7">
    <name type="scientific">Chryseobacterium indologenes</name>
    <name type="common">Flavobacterium indologenes</name>
    <dbReference type="NCBI Taxonomy" id="253"/>
    <lineage>
        <taxon>Bacteria</taxon>
        <taxon>Pseudomonadati</taxon>
        <taxon>Bacteroidota</taxon>
        <taxon>Flavobacteriia</taxon>
        <taxon>Flavobacteriales</taxon>
        <taxon>Weeksellaceae</taxon>
        <taxon>Chryseobacterium group</taxon>
        <taxon>Chryseobacterium</taxon>
    </lineage>
</organism>
<evidence type="ECO:0000256" key="4">
    <source>
        <dbReference type="SAM" id="SignalP"/>
    </source>
</evidence>
<evidence type="ECO:0000256" key="3">
    <source>
        <dbReference type="ARBA" id="ARBA00012865"/>
    </source>
</evidence>
<dbReference type="EMBL" id="LJOD01000001">
    <property type="protein sequence ID" value="KPE52501.1"/>
    <property type="molecule type" value="Genomic_DNA"/>
</dbReference>
<dbReference type="InterPro" id="IPR012338">
    <property type="entry name" value="Beta-lactam/transpept-like"/>
</dbReference>
<dbReference type="SUPFAM" id="SSF56601">
    <property type="entry name" value="beta-lactamase/transpeptidase-like"/>
    <property type="match status" value="1"/>
</dbReference>
<reference evidence="7" key="2">
    <citation type="submission" date="2015-09" db="EMBL/GenBank/DDBJ databases">
        <title>Draft genome sequence of a multidrug-resistant Chryseobacterium indologenes isolate from Malaysia.</title>
        <authorList>
            <person name="Yu C.Y."/>
            <person name="Ang G.Y."/>
            <person name="Chan K.-G."/>
        </authorList>
    </citation>
    <scope>NUCLEOTIDE SEQUENCE [LARGE SCALE GENOMIC DNA]</scope>
    <source>
        <strain evidence="7">CI_885</strain>
    </source>
</reference>
<feature type="domain" description="Beta-lactamase class A catalytic" evidence="5">
    <location>
        <begin position="41"/>
        <end position="267"/>
    </location>
</feature>
<dbReference type="NCBIfam" id="NF012099">
    <property type="entry name" value="SubclassA2"/>
    <property type="match status" value="1"/>
</dbReference>
<evidence type="ECO:0000259" key="5">
    <source>
        <dbReference type="Pfam" id="PF13354"/>
    </source>
</evidence>
<dbReference type="NCBIfam" id="NF033103">
    <property type="entry name" value="bla_class_A"/>
    <property type="match status" value="1"/>
</dbReference>
<dbReference type="EC" id="3.5.2.6" evidence="3"/>
<dbReference type="InterPro" id="IPR045155">
    <property type="entry name" value="Beta-lactam_cat"/>
</dbReference>
<evidence type="ECO:0000313" key="7">
    <source>
        <dbReference type="Proteomes" id="UP000037953"/>
    </source>
</evidence>
<dbReference type="RefSeq" id="WP_062696053.1">
    <property type="nucleotide sequence ID" value="NZ_LJOD01000001.1"/>
</dbReference>
<evidence type="ECO:0000256" key="2">
    <source>
        <dbReference type="ARBA" id="ARBA00009009"/>
    </source>
</evidence>
<dbReference type="PATRIC" id="fig|253.9.peg.57"/>
<keyword evidence="4" id="KW-0732">Signal</keyword>
<dbReference type="Gene3D" id="3.40.710.10">
    <property type="entry name" value="DD-peptidase/beta-lactamase superfamily"/>
    <property type="match status" value="1"/>
</dbReference>
<dbReference type="AlphaFoldDB" id="A0A0N0IXR3"/>
<dbReference type="PRINTS" id="PR00118">
    <property type="entry name" value="BLACTAMASEA"/>
</dbReference>
<dbReference type="PANTHER" id="PTHR35333">
    <property type="entry name" value="BETA-LACTAMASE"/>
    <property type="match status" value="1"/>
</dbReference>
<comment type="similarity">
    <text evidence="2">Belongs to the class-A beta-lactamase family.</text>
</comment>
<evidence type="ECO:0000256" key="1">
    <source>
        <dbReference type="ARBA" id="ARBA00001526"/>
    </source>
</evidence>
<dbReference type="GO" id="GO:0008800">
    <property type="term" value="F:beta-lactamase activity"/>
    <property type="evidence" value="ECO:0007669"/>
    <property type="project" value="UniProtKB-EC"/>
</dbReference>
<gene>
    <name evidence="6" type="ORF">AOB46_00260</name>
</gene>
<comment type="catalytic activity">
    <reaction evidence="1">
        <text>a beta-lactam + H2O = a substituted beta-amino acid</text>
        <dbReference type="Rhea" id="RHEA:20401"/>
        <dbReference type="ChEBI" id="CHEBI:15377"/>
        <dbReference type="ChEBI" id="CHEBI:35627"/>
        <dbReference type="ChEBI" id="CHEBI:140347"/>
        <dbReference type="EC" id="3.5.2.6"/>
    </reaction>
</comment>
<reference evidence="6 7" key="1">
    <citation type="journal article" date="2015" name="Genom Data">
        <title>Draft genome sequence of a multidrug-resistant Chryseobacterium indologenes isolate from Malaysia.</title>
        <authorList>
            <person name="Yu C.Y."/>
            <person name="Ang G.Y."/>
            <person name="Cheng H.J."/>
            <person name="Cheong Y.M."/>
            <person name="Yin W.F."/>
            <person name="Chan K.G."/>
        </authorList>
    </citation>
    <scope>NUCLEOTIDE SEQUENCE [LARGE SCALE GENOMIC DNA]</scope>
    <source>
        <strain evidence="6 7">CI_885</strain>
    </source>
</reference>
<name>A0A0N0IXR3_CHRID</name>
<evidence type="ECO:0000313" key="6">
    <source>
        <dbReference type="EMBL" id="KPE52501.1"/>
    </source>
</evidence>
<dbReference type="Proteomes" id="UP000037953">
    <property type="component" value="Unassembled WGS sequence"/>
</dbReference>
<dbReference type="InterPro" id="IPR000871">
    <property type="entry name" value="Beta-lactam_class-A"/>
</dbReference>
<protein>
    <recommendedName>
        <fullName evidence="3">beta-lactamase</fullName>
        <ecNumber evidence="3">3.5.2.6</ecNumber>
    </recommendedName>
</protein>
<dbReference type="GO" id="GO:0030655">
    <property type="term" value="P:beta-lactam antibiotic catabolic process"/>
    <property type="evidence" value="ECO:0007669"/>
    <property type="project" value="InterPro"/>
</dbReference>
<accession>A0A0N0IXR3</accession>
<dbReference type="Pfam" id="PF13354">
    <property type="entry name" value="Beta-lactamase2"/>
    <property type="match status" value="1"/>
</dbReference>